<comment type="caution">
    <text evidence="2">The sequence shown here is derived from an EMBL/GenBank/DDBJ whole genome shotgun (WGS) entry which is preliminary data.</text>
</comment>
<evidence type="ECO:0000313" key="2">
    <source>
        <dbReference type="EMBL" id="KAK7253713.1"/>
    </source>
</evidence>
<organism evidence="2 3">
    <name type="scientific">Aureococcus anophagefferens</name>
    <name type="common">Harmful bloom alga</name>
    <dbReference type="NCBI Taxonomy" id="44056"/>
    <lineage>
        <taxon>Eukaryota</taxon>
        <taxon>Sar</taxon>
        <taxon>Stramenopiles</taxon>
        <taxon>Ochrophyta</taxon>
        <taxon>Pelagophyceae</taxon>
        <taxon>Pelagomonadales</taxon>
        <taxon>Pelagomonadaceae</taxon>
        <taxon>Aureococcus</taxon>
    </lineage>
</organism>
<evidence type="ECO:0000313" key="3">
    <source>
        <dbReference type="Proteomes" id="UP001363151"/>
    </source>
</evidence>
<protein>
    <recommendedName>
        <fullName evidence="4">N-acetyltransferase ESCO zinc-finger domain-containing protein</fullName>
    </recommendedName>
</protein>
<evidence type="ECO:0008006" key="4">
    <source>
        <dbReference type="Google" id="ProtNLM"/>
    </source>
</evidence>
<proteinExistence type="predicted"/>
<feature type="compositionally biased region" description="Low complexity" evidence="1">
    <location>
        <begin position="7"/>
        <end position="17"/>
    </location>
</feature>
<dbReference type="EMBL" id="JBBJCI010000034">
    <property type="protein sequence ID" value="KAK7253713.1"/>
    <property type="molecule type" value="Genomic_DNA"/>
</dbReference>
<gene>
    <name evidence="2" type="ORF">SO694_0000237</name>
</gene>
<dbReference type="Proteomes" id="UP001363151">
    <property type="component" value="Unassembled WGS sequence"/>
</dbReference>
<evidence type="ECO:0000256" key="1">
    <source>
        <dbReference type="SAM" id="MobiDB-lite"/>
    </source>
</evidence>
<accession>A0ABR1GCT6</accession>
<sequence length="192" mass="21060">MWFLKYVGGESSAPSAEESPDEVELDQAAAPAARRAAPKKKKKKKPAEGKRAPKKAQLSPQQRQLRESARCMACGRVVSPATLEGFEDHENYCEKSSESWRRAAETNARTPAALVDRHIALVGGLTATVVALKPRLVRRWLPPRHELLFDSGRRDDVVLAAGDGGGAAFRFLSPAEAAEARRRRRGRPRPSA</sequence>
<feature type="compositionally biased region" description="Basic residues" evidence="1">
    <location>
        <begin position="36"/>
        <end position="45"/>
    </location>
</feature>
<keyword evidence="3" id="KW-1185">Reference proteome</keyword>
<reference evidence="2 3" key="1">
    <citation type="submission" date="2024-03" db="EMBL/GenBank/DDBJ databases">
        <title>Aureococcus anophagefferens CCMP1851 and Kratosvirus quantuckense: Draft genome of a second virus-susceptible host strain in the model system.</title>
        <authorList>
            <person name="Chase E."/>
            <person name="Truchon A.R."/>
            <person name="Schepens W."/>
            <person name="Wilhelm S.W."/>
        </authorList>
    </citation>
    <scope>NUCLEOTIDE SEQUENCE [LARGE SCALE GENOMIC DNA]</scope>
    <source>
        <strain evidence="2 3">CCMP1851</strain>
    </source>
</reference>
<name>A0ABR1GCT6_AURAN</name>
<feature type="region of interest" description="Disordered" evidence="1">
    <location>
        <begin position="1"/>
        <end position="65"/>
    </location>
</feature>